<evidence type="ECO:0000313" key="3">
    <source>
        <dbReference type="EMBL" id="KAF5405417.1"/>
    </source>
</evidence>
<feature type="compositionally biased region" description="Basic and acidic residues" evidence="1">
    <location>
        <begin position="741"/>
        <end position="751"/>
    </location>
</feature>
<feature type="compositionally biased region" description="Polar residues" evidence="1">
    <location>
        <begin position="63"/>
        <end position="73"/>
    </location>
</feature>
<feature type="domain" description="WW" evidence="2">
    <location>
        <begin position="1341"/>
        <end position="1374"/>
    </location>
</feature>
<keyword evidence="4" id="KW-1185">Reference proteome</keyword>
<protein>
    <submittedName>
        <fullName evidence="3">WW domain protein</fullName>
    </submittedName>
</protein>
<accession>A0A8J4TMP8</accession>
<comment type="caution">
    <text evidence="3">The sequence shown here is derived from an EMBL/GenBank/DDBJ whole genome shotgun (WGS) entry which is preliminary data.</text>
</comment>
<feature type="compositionally biased region" description="Low complexity" evidence="1">
    <location>
        <begin position="674"/>
        <end position="695"/>
    </location>
</feature>
<dbReference type="PROSITE" id="PS50020">
    <property type="entry name" value="WW_DOMAIN_2"/>
    <property type="match status" value="1"/>
</dbReference>
<feature type="region of interest" description="Disordered" evidence="1">
    <location>
        <begin position="741"/>
        <end position="782"/>
    </location>
</feature>
<dbReference type="OrthoDB" id="5339429at2759"/>
<name>A0A8J4TMP8_9TREM</name>
<feature type="compositionally biased region" description="Polar residues" evidence="1">
    <location>
        <begin position="1257"/>
        <end position="1271"/>
    </location>
</feature>
<feature type="compositionally biased region" description="Low complexity" evidence="1">
    <location>
        <begin position="235"/>
        <end position="246"/>
    </location>
</feature>
<feature type="compositionally biased region" description="Low complexity" evidence="1">
    <location>
        <begin position="753"/>
        <end position="778"/>
    </location>
</feature>
<gene>
    <name evidence="3" type="ORF">PHET_01015</name>
</gene>
<feature type="region of interest" description="Disordered" evidence="1">
    <location>
        <begin position="185"/>
        <end position="261"/>
    </location>
</feature>
<dbReference type="SMART" id="SM00456">
    <property type="entry name" value="WW"/>
    <property type="match status" value="1"/>
</dbReference>
<evidence type="ECO:0000256" key="1">
    <source>
        <dbReference type="SAM" id="MobiDB-lite"/>
    </source>
</evidence>
<dbReference type="CDD" id="cd00201">
    <property type="entry name" value="WW"/>
    <property type="match status" value="1"/>
</dbReference>
<dbReference type="SUPFAM" id="SSF51045">
    <property type="entry name" value="WW domain"/>
    <property type="match status" value="1"/>
</dbReference>
<feature type="region of interest" description="Disordered" evidence="1">
    <location>
        <begin position="1"/>
        <end position="73"/>
    </location>
</feature>
<feature type="region of interest" description="Disordered" evidence="1">
    <location>
        <begin position="1257"/>
        <end position="1278"/>
    </location>
</feature>
<sequence length="1523" mass="167556">MMQKKFEKLPGLSNVSGKYTKKYPTDLYSPNRRSSDTLSSGLNSASAVGSPTQNRPVLPGIDSTESTCRPTVSATRTILTSEPTALIKDSFTPTTDYRRINSATPSTVRQSVNVSSPSWPSCLSSASADGKLCSTNIPVKPPENLRRMRKSSEIVKSSSFGSVTNFNQKPTGIILATPASQNKELSISRNMDVNNNGDPVSRSGVSRQQGPSTPYPVRQSYRSTSSRLDSGAYISSSTSSAVPSVHPHSRNTCEHAQQKPLAVNSRPSVLVRPINLFVQSNSSATNASDNSSLGFREPFCRQSYIPLKNYPCLDSSSSSQVTTFPSWQLSGHPHNTRLTQLGYNPTSLERMPARSLIASRSMPGTASCVSHNAYGFPQDSSVDSETGGMSTSSSCSIKAQGSADLQRFLSHNPQGNAGFTSQRPSVSRFYGAQPRHSSSGSGYPPMQIVAFPGPQYTQCALEQYLSDLITGECSSSLVDLGSRARGTCARSTNNDSTQVDTSSQLDHMEQIEPLRFLERRIENALRGVHKSDMQHSASLTGGFPVRANRDRRYSFSIQQTSQLPTLGNLPYTARHLEPETEPKSFTTALDSSDSGDRKGILEQFSESELQYLLKAVRDLLDLRAHSSSTSANGVGEDLHSSVVTGQYSGRPVDLGKSVCDGNYAESGIGRTGSHDSSVCSRTSSRSNSAARNPSAYGPILVDDRSSSDVPAGPAGTECDPSSADLMHKRLPLGFQHFKRYLDNKFGPDHNHHQQQQQQQQPQQNSSYRPSERPSPSVSDLGDSDNIRLAETVLPCCQWGINQINSTENKYQETSFVRSEAGRDRQPDCVRSPSSFHGCVTYPQPFDESRTVGTAYPNQEYMSSSQPFTIQETGIADIQTRAEEAAFTNQRYPPSVEESLMPGSIGSPCSSAVANNWGTTIRHTDPTNSSDYGDTLDHVPQTYDTTSPSHTHTSYLPFHQRSYCSTPEVPGSYVSNPVIDPARFRWAPHVSQCYWWSHAVADHGRSCHPPYNPCAHQHSTTSVDFHPQDCCPFGLECYQTTYHSPWLRAQYASSCTVPSAQLRYADVTHLDAADESGLNTSAAHFATYAVLAPRHNVDSIAYDTSVASDTAQAHANWDNPSVYPGYHRTPYPFPMTHDPCMWSSNAAWSPLVPHYPPILSPYYFRMPRSGSAGAGFGCSIDAGGVGNNVSGPVIGSLSHQRMVRERSVGPDLNCYAQQQQPHYPPPHHYHQPQPVPRSVHRCLGPRCPGLAAYHQSSQVPTELSSPTAQSPSAVLGRPMSNSLSANDLAGYRSKTAMELRTIKSSFDLSPDLPCEPTLALLDCSDFYSKIAAFIHWDNSLQLAVPNGWSERRSSLGRTYYTCDQTRQTSWQHPTLGLHVPLGWERVDSFPNGVYYQNLLIPHCQRHHPNLWLPGPLKDPAVESEGFFSDLRYLQSSMRHIVTVNCPELDAYKNTTSTTEEKVFVNLFQQLDVETMVELTRVLDQLFYEELHALIVFFEQERLRIVSSMFQLQHSDHIFSSVEQS</sequence>
<feature type="compositionally biased region" description="Polar residues" evidence="1">
    <location>
        <begin position="185"/>
        <end position="212"/>
    </location>
</feature>
<evidence type="ECO:0000313" key="4">
    <source>
        <dbReference type="Proteomes" id="UP000748531"/>
    </source>
</evidence>
<dbReference type="InterPro" id="IPR001202">
    <property type="entry name" value="WW_dom"/>
</dbReference>
<proteinExistence type="predicted"/>
<dbReference type="InterPro" id="IPR036020">
    <property type="entry name" value="WW_dom_sf"/>
</dbReference>
<evidence type="ECO:0000259" key="2">
    <source>
        <dbReference type="PROSITE" id="PS50020"/>
    </source>
</evidence>
<dbReference type="Gene3D" id="2.20.70.10">
    <property type="match status" value="1"/>
</dbReference>
<reference evidence="3" key="1">
    <citation type="submission" date="2019-05" db="EMBL/GenBank/DDBJ databases">
        <title>Annotation for the trematode Paragonimus heterotremus.</title>
        <authorList>
            <person name="Choi Y.-J."/>
        </authorList>
    </citation>
    <scope>NUCLEOTIDE SEQUENCE</scope>
    <source>
        <strain evidence="3">LC</strain>
    </source>
</reference>
<feature type="region of interest" description="Disordered" evidence="1">
    <location>
        <begin position="417"/>
        <end position="441"/>
    </location>
</feature>
<dbReference type="PROSITE" id="PS01159">
    <property type="entry name" value="WW_DOMAIN_1"/>
    <property type="match status" value="1"/>
</dbReference>
<feature type="region of interest" description="Disordered" evidence="1">
    <location>
        <begin position="667"/>
        <end position="724"/>
    </location>
</feature>
<dbReference type="Proteomes" id="UP000748531">
    <property type="component" value="Unassembled WGS sequence"/>
</dbReference>
<organism evidence="3 4">
    <name type="scientific">Paragonimus heterotremus</name>
    <dbReference type="NCBI Taxonomy" id="100268"/>
    <lineage>
        <taxon>Eukaryota</taxon>
        <taxon>Metazoa</taxon>
        <taxon>Spiralia</taxon>
        <taxon>Lophotrochozoa</taxon>
        <taxon>Platyhelminthes</taxon>
        <taxon>Trematoda</taxon>
        <taxon>Digenea</taxon>
        <taxon>Plagiorchiida</taxon>
        <taxon>Troglotremata</taxon>
        <taxon>Troglotrematidae</taxon>
        <taxon>Paragonimus</taxon>
    </lineage>
</organism>
<dbReference type="EMBL" id="LUCH01000335">
    <property type="protein sequence ID" value="KAF5405417.1"/>
    <property type="molecule type" value="Genomic_DNA"/>
</dbReference>
<feature type="compositionally biased region" description="Polar residues" evidence="1">
    <location>
        <begin position="36"/>
        <end position="55"/>
    </location>
</feature>